<accession>A0AAU8BAN9</accession>
<proteinExistence type="inferred from homology"/>
<evidence type="ECO:0000256" key="6">
    <source>
        <dbReference type="ARBA" id="ARBA00022561"/>
    </source>
</evidence>
<dbReference type="GO" id="GO:0033644">
    <property type="term" value="C:host cell membrane"/>
    <property type="evidence" value="ECO:0007669"/>
    <property type="project" value="UniProtKB-SubCell"/>
</dbReference>
<feature type="transmembrane region" description="Helical" evidence="16">
    <location>
        <begin position="38"/>
        <end position="56"/>
    </location>
</feature>
<name>A0AAU8BAN9_9VIRU</name>
<evidence type="ECO:0000256" key="5">
    <source>
        <dbReference type="ARBA" id="ARBA00022497"/>
    </source>
</evidence>
<evidence type="ECO:0000256" key="13">
    <source>
        <dbReference type="ARBA" id="ARBA00029742"/>
    </source>
</evidence>
<evidence type="ECO:0000256" key="10">
    <source>
        <dbReference type="ARBA" id="ARBA00022989"/>
    </source>
</evidence>
<evidence type="ECO:0000313" key="17">
    <source>
        <dbReference type="EMBL" id="XCD08621.1"/>
    </source>
</evidence>
<keyword evidence="5" id="KW-1139">Helical capsid protein</keyword>
<sequence length="66" mass="7098">MIKHITMFFAFLASLFMGTAHAALPANVTTAINDVGTDLATAAGLVITAMVAFWGLRKLGQKMGWW</sequence>
<evidence type="ECO:0000256" key="11">
    <source>
        <dbReference type="ARBA" id="ARBA00023136"/>
    </source>
</evidence>
<evidence type="ECO:0000256" key="3">
    <source>
        <dbReference type="ARBA" id="ARBA00005488"/>
    </source>
</evidence>
<keyword evidence="7 16" id="KW-0812">Transmembrane</keyword>
<evidence type="ECO:0000256" key="16">
    <source>
        <dbReference type="SAM" id="Phobius"/>
    </source>
</evidence>
<evidence type="ECO:0000256" key="1">
    <source>
        <dbReference type="ARBA" id="ARBA00004328"/>
    </source>
</evidence>
<organism evidence="17">
    <name type="scientific">Dulem virus 61</name>
    <dbReference type="NCBI Taxonomy" id="3145772"/>
    <lineage>
        <taxon>Viruses</taxon>
        <taxon>Monodnaviria</taxon>
        <taxon>Loebvirae</taxon>
        <taxon>Hofneiviricota</taxon>
        <taxon>Faserviricetes</taxon>
        <taxon>Tubulavirales</taxon>
        <taxon>Inoviridae</taxon>
        <taxon>Inovirus</taxon>
    </lineage>
</organism>
<comment type="subcellular location">
    <subcellularLocation>
        <location evidence="2">Host membrane</location>
        <topology evidence="2">Single-pass membrane protein</topology>
    </subcellularLocation>
    <subcellularLocation>
        <location evidence="1">Virion</location>
    </subcellularLocation>
</comment>
<dbReference type="Pfam" id="PF05356">
    <property type="entry name" value="Phage_Coat_B"/>
    <property type="match status" value="1"/>
</dbReference>
<keyword evidence="11 16" id="KW-0472">Membrane</keyword>
<dbReference type="GO" id="GO:0019029">
    <property type="term" value="C:helical viral capsid"/>
    <property type="evidence" value="ECO:0007669"/>
    <property type="project" value="UniProtKB-KW"/>
</dbReference>
<evidence type="ECO:0000256" key="12">
    <source>
        <dbReference type="ARBA" id="ARBA00025102"/>
    </source>
</evidence>
<keyword evidence="9" id="KW-1043">Host membrane</keyword>
<keyword evidence="8" id="KW-0946">Virion</keyword>
<comment type="function">
    <text evidence="12">Self assembles to form a helical capsid wrapping up the viral genomic DNA. The capsid displays a filamentous structure with a length of 760-1950 nm and a width of 6-8 nm. The virion assembly and budding take place at the host inner membrane.</text>
</comment>
<evidence type="ECO:0000256" key="7">
    <source>
        <dbReference type="ARBA" id="ARBA00022692"/>
    </source>
</evidence>
<evidence type="ECO:0000256" key="9">
    <source>
        <dbReference type="ARBA" id="ARBA00022870"/>
    </source>
</evidence>
<dbReference type="EMBL" id="PP511899">
    <property type="protein sequence ID" value="XCD08621.1"/>
    <property type="molecule type" value="Genomic_DNA"/>
</dbReference>
<protein>
    <recommendedName>
        <fullName evidence="4">Capsid protein G8P</fullName>
    </recommendedName>
    <alternativeName>
        <fullName evidence="15">Coat protein B</fullName>
    </alternativeName>
    <alternativeName>
        <fullName evidence="14">Gene 8 protein</fullName>
    </alternativeName>
    <alternativeName>
        <fullName evidence="13">Major coat protein</fullName>
    </alternativeName>
</protein>
<keyword evidence="6" id="KW-0167">Capsid protein</keyword>
<evidence type="ECO:0000256" key="4">
    <source>
        <dbReference type="ARBA" id="ARBA00018057"/>
    </source>
</evidence>
<dbReference type="InterPro" id="IPR008020">
    <property type="entry name" value="G8P"/>
</dbReference>
<keyword evidence="10 16" id="KW-1133">Transmembrane helix</keyword>
<reference evidence="17" key="1">
    <citation type="submission" date="2024-03" db="EMBL/GenBank/DDBJ databases">
        <title>Diverse circular DNA viruses in blood, oral, and fecal samples of captive lemurs.</title>
        <authorList>
            <person name="Paietta E.N."/>
            <person name="Kraberger S."/>
            <person name="Lund M.C."/>
            <person name="Custer J.M."/>
            <person name="Vargas K.M."/>
            <person name="Ehmke E.E."/>
            <person name="Yoder A.D."/>
            <person name="Varsani A."/>
        </authorList>
    </citation>
    <scope>NUCLEOTIDE SEQUENCE</scope>
    <source>
        <strain evidence="17">Duke_44SS_14</strain>
    </source>
</reference>
<comment type="similarity">
    <text evidence="3">Belongs to the inovirus capsid protein family.</text>
</comment>
<evidence type="ECO:0000256" key="8">
    <source>
        <dbReference type="ARBA" id="ARBA00022844"/>
    </source>
</evidence>
<evidence type="ECO:0000256" key="2">
    <source>
        <dbReference type="ARBA" id="ARBA00004379"/>
    </source>
</evidence>
<evidence type="ECO:0000256" key="15">
    <source>
        <dbReference type="ARBA" id="ARBA00031879"/>
    </source>
</evidence>
<evidence type="ECO:0000256" key="14">
    <source>
        <dbReference type="ARBA" id="ARBA00031490"/>
    </source>
</evidence>